<accession>A0A060RLQ5</accession>
<name>A0A060RLQ5_9STRE</name>
<dbReference type="Proteomes" id="UP000027584">
    <property type="component" value="Unassembled WGS sequence"/>
</dbReference>
<evidence type="ECO:0000313" key="2">
    <source>
        <dbReference type="EMBL" id="CDO19055.1"/>
    </source>
</evidence>
<gene>
    <name evidence="2" type="ORF">BN963_SGAL_02263</name>
</gene>
<organism evidence="2 3">
    <name type="scientific">Streptococcus gallolyticus</name>
    <dbReference type="NCBI Taxonomy" id="315405"/>
    <lineage>
        <taxon>Bacteria</taxon>
        <taxon>Bacillati</taxon>
        <taxon>Bacillota</taxon>
        <taxon>Bacilli</taxon>
        <taxon>Lactobacillales</taxon>
        <taxon>Streptococcaceae</taxon>
        <taxon>Streptococcus</taxon>
    </lineage>
</organism>
<dbReference type="RefSeq" id="WP_012962343.1">
    <property type="nucleotide sequence ID" value="NZ_JAMDHZ010000001.1"/>
</dbReference>
<dbReference type="OMA" id="HAINQFD"/>
<reference evidence="2 3" key="2">
    <citation type="submission" date="2014-05" db="EMBL/GenBank/DDBJ databases">
        <title>Genome sequence of Streptococcus gallolyticus.</title>
        <authorList>
            <person name="Del Campo R."/>
        </authorList>
    </citation>
    <scope>NUCLEOTIDE SEQUENCE [LARGE SCALE GENOMIC DNA]</scope>
    <source>
        <strain evidence="2 3">LMG17956</strain>
    </source>
</reference>
<feature type="coiled-coil region" evidence="1">
    <location>
        <begin position="121"/>
        <end position="148"/>
    </location>
</feature>
<reference evidence="2 3" key="1">
    <citation type="submission" date="2014-02" db="EMBL/GenBank/DDBJ databases">
        <authorList>
            <person name="Manrique M."/>
        </authorList>
    </citation>
    <scope>NUCLEOTIDE SEQUENCE [LARGE SCALE GENOMIC DNA]</scope>
    <source>
        <strain evidence="2 3">LMG17956</strain>
    </source>
</reference>
<dbReference type="AlphaFoldDB" id="A0A060RLQ5"/>
<proteinExistence type="predicted"/>
<evidence type="ECO:0000256" key="1">
    <source>
        <dbReference type="SAM" id="Coils"/>
    </source>
</evidence>
<protein>
    <submittedName>
        <fullName evidence="2">Uncharacterized protein</fullName>
    </submittedName>
</protein>
<evidence type="ECO:0000313" key="3">
    <source>
        <dbReference type="Proteomes" id="UP000027584"/>
    </source>
</evidence>
<dbReference type="EMBL" id="CCBC010000215">
    <property type="protein sequence ID" value="CDO19055.1"/>
    <property type="molecule type" value="Genomic_DNA"/>
</dbReference>
<comment type="caution">
    <text evidence="2">The sequence shown here is derived from an EMBL/GenBank/DDBJ whole genome shotgun (WGS) entry which is preliminary data.</text>
</comment>
<sequence length="195" mass="22512">MIGDYSIMDLATFLTALIALFGVLNSIIRNSRDTSAILREFTAQSKEHDGLSKEHTGLTNAISGVSRKVSDECEQLSKEHYSIKNDTRYIRNEMLREEKARENLYNNTSRAKEILETMDMMKEVVIQNSKLNAEVAELKVKNQKLLVQKDDKYSKLLDAIGRFKTQLAEFEMYGESEDIRFILRKIENELSEYVD</sequence>
<keyword evidence="1" id="KW-0175">Coiled coil</keyword>